<sequence>MWGTVKKGSDPIFFSSLIIPPFLKPLLWNEYFINLHKDSLYIQLLSSASIGNCTIMIDHEGVRQTPATPSQSYDLWKKTTSTSGSIFASIVAGNGRLTHFVFTVAVFAVFFYLAAYFLGQPPNFHTLRWQLGCQIVFCKTNLKRLIGRTLRLVALTI</sequence>
<keyword evidence="1" id="KW-0812">Transmembrane</keyword>
<name>A0A1Y2GIV0_9FUNG</name>
<protein>
    <submittedName>
        <fullName evidence="2">Uncharacterized protein</fullName>
    </submittedName>
</protein>
<reference evidence="2 3" key="1">
    <citation type="submission" date="2016-07" db="EMBL/GenBank/DDBJ databases">
        <title>Pervasive Adenine N6-methylation of Active Genes in Fungi.</title>
        <authorList>
            <consortium name="DOE Joint Genome Institute"/>
            <person name="Mondo S.J."/>
            <person name="Dannebaum R.O."/>
            <person name="Kuo R.C."/>
            <person name="Labutti K."/>
            <person name="Haridas S."/>
            <person name="Kuo A."/>
            <person name="Salamov A."/>
            <person name="Ahrendt S.R."/>
            <person name="Lipzen A."/>
            <person name="Sullivan W."/>
            <person name="Andreopoulos W.B."/>
            <person name="Clum A."/>
            <person name="Lindquist E."/>
            <person name="Daum C."/>
            <person name="Ramamoorthy G.K."/>
            <person name="Gryganskyi A."/>
            <person name="Culley D."/>
            <person name="Magnuson J.K."/>
            <person name="James T.Y."/>
            <person name="O'Malley M.A."/>
            <person name="Stajich J.E."/>
            <person name="Spatafora J.W."/>
            <person name="Visel A."/>
            <person name="Grigoriev I.V."/>
        </authorList>
    </citation>
    <scope>NUCLEOTIDE SEQUENCE [LARGE SCALE GENOMIC DNA]</scope>
    <source>
        <strain evidence="2 3">NRRL 3116</strain>
    </source>
</reference>
<dbReference type="EMBL" id="MCFF01000026">
    <property type="protein sequence ID" value="ORZ12106.1"/>
    <property type="molecule type" value="Genomic_DNA"/>
</dbReference>
<dbReference type="Proteomes" id="UP000193648">
    <property type="component" value="Unassembled WGS sequence"/>
</dbReference>
<dbReference type="GeneID" id="33561180"/>
<feature type="transmembrane region" description="Helical" evidence="1">
    <location>
        <begin position="97"/>
        <end position="118"/>
    </location>
</feature>
<gene>
    <name evidence="2" type="ORF">BCR41DRAFT_104714</name>
</gene>
<keyword evidence="3" id="KW-1185">Reference proteome</keyword>
<organism evidence="2 3">
    <name type="scientific">Lobosporangium transversale</name>
    <dbReference type="NCBI Taxonomy" id="64571"/>
    <lineage>
        <taxon>Eukaryota</taxon>
        <taxon>Fungi</taxon>
        <taxon>Fungi incertae sedis</taxon>
        <taxon>Mucoromycota</taxon>
        <taxon>Mortierellomycotina</taxon>
        <taxon>Mortierellomycetes</taxon>
        <taxon>Mortierellales</taxon>
        <taxon>Mortierellaceae</taxon>
        <taxon>Lobosporangium</taxon>
    </lineage>
</organism>
<dbReference type="InParanoid" id="A0A1Y2GIV0"/>
<keyword evidence="1" id="KW-1133">Transmembrane helix</keyword>
<evidence type="ECO:0000256" key="1">
    <source>
        <dbReference type="SAM" id="Phobius"/>
    </source>
</evidence>
<proteinExistence type="predicted"/>
<comment type="caution">
    <text evidence="2">The sequence shown here is derived from an EMBL/GenBank/DDBJ whole genome shotgun (WGS) entry which is preliminary data.</text>
</comment>
<keyword evidence="1" id="KW-0472">Membrane</keyword>
<dbReference type="AlphaFoldDB" id="A0A1Y2GIV0"/>
<dbReference type="RefSeq" id="XP_021879971.1">
    <property type="nucleotide sequence ID" value="XM_022019335.1"/>
</dbReference>
<evidence type="ECO:0000313" key="3">
    <source>
        <dbReference type="Proteomes" id="UP000193648"/>
    </source>
</evidence>
<evidence type="ECO:0000313" key="2">
    <source>
        <dbReference type="EMBL" id="ORZ12106.1"/>
    </source>
</evidence>
<accession>A0A1Y2GIV0</accession>